<evidence type="ECO:0000256" key="1">
    <source>
        <dbReference type="SAM" id="MobiDB-lite"/>
    </source>
</evidence>
<keyword evidence="4" id="KW-1185">Reference proteome</keyword>
<dbReference type="GO" id="GO:0005634">
    <property type="term" value="C:nucleus"/>
    <property type="evidence" value="ECO:0007669"/>
    <property type="project" value="TreeGrafter"/>
</dbReference>
<dbReference type="PANTHER" id="PTHR45990">
    <property type="entry name" value="DNA REPAIR PROTEIN REV1"/>
    <property type="match status" value="1"/>
</dbReference>
<dbReference type="SMART" id="SM00292">
    <property type="entry name" value="BRCT"/>
    <property type="match status" value="1"/>
</dbReference>
<organism evidence="3 4">
    <name type="scientific">Moelleriella libera RCEF 2490</name>
    <dbReference type="NCBI Taxonomy" id="1081109"/>
    <lineage>
        <taxon>Eukaryota</taxon>
        <taxon>Fungi</taxon>
        <taxon>Dikarya</taxon>
        <taxon>Ascomycota</taxon>
        <taxon>Pezizomycotina</taxon>
        <taxon>Sordariomycetes</taxon>
        <taxon>Hypocreomycetidae</taxon>
        <taxon>Hypocreales</taxon>
        <taxon>Clavicipitaceae</taxon>
        <taxon>Moelleriella</taxon>
    </lineage>
</organism>
<accession>A0A167WQ46</accession>
<dbReference type="SUPFAM" id="SSF52113">
    <property type="entry name" value="BRCT domain"/>
    <property type="match status" value="1"/>
</dbReference>
<comment type="caution">
    <text evidence="3">The sequence shown here is derived from an EMBL/GenBank/DDBJ whole genome shotgun (WGS) entry which is preliminary data.</text>
</comment>
<gene>
    <name evidence="3" type="ORF">AAL_07785</name>
</gene>
<dbReference type="InterPro" id="IPR001357">
    <property type="entry name" value="BRCT_dom"/>
</dbReference>
<dbReference type="GO" id="GO:0003887">
    <property type="term" value="F:DNA-directed DNA polymerase activity"/>
    <property type="evidence" value="ECO:0007669"/>
    <property type="project" value="TreeGrafter"/>
</dbReference>
<feature type="compositionally biased region" description="Low complexity" evidence="1">
    <location>
        <begin position="132"/>
        <end position="148"/>
    </location>
</feature>
<dbReference type="PANTHER" id="PTHR45990:SF1">
    <property type="entry name" value="DNA REPAIR PROTEIN REV1"/>
    <property type="match status" value="1"/>
</dbReference>
<dbReference type="GO" id="GO:0017125">
    <property type="term" value="F:deoxycytidyl transferase activity"/>
    <property type="evidence" value="ECO:0007669"/>
    <property type="project" value="TreeGrafter"/>
</dbReference>
<dbReference type="AlphaFoldDB" id="A0A167WQ46"/>
<feature type="region of interest" description="Disordered" evidence="1">
    <location>
        <begin position="101"/>
        <end position="123"/>
    </location>
</feature>
<evidence type="ECO:0000313" key="3">
    <source>
        <dbReference type="EMBL" id="KZZ89137.1"/>
    </source>
</evidence>
<dbReference type="EMBL" id="AZGY01000026">
    <property type="protein sequence ID" value="KZZ89137.1"/>
    <property type="molecule type" value="Genomic_DNA"/>
</dbReference>
<dbReference type="InterPro" id="IPR036420">
    <property type="entry name" value="BRCT_dom_sf"/>
</dbReference>
<dbReference type="STRING" id="1081109.A0A167WQ46"/>
<dbReference type="GO" id="GO:0070987">
    <property type="term" value="P:error-free translesion synthesis"/>
    <property type="evidence" value="ECO:0007669"/>
    <property type="project" value="TreeGrafter"/>
</dbReference>
<dbReference type="OrthoDB" id="427711at2759"/>
<sequence length="269" mass="27641">MAPPPLPALPKAAQPRHAPAFDPWNSSSTGHQRAEQRQLTGWRDLRNGQLNHQLRRGRNGPAAGAKTGAGAGAGAGVGAKTGAAVLEKKSKNSVVDMLRQPGLMETPRPAATPSLPSSSSSSAAAVAAANTATATSTSTSTSRSSNSADMSSGGRGIFAGTIIYVNGSTFPHISDHKLKHVLAEHGARMSLHLGRRAVTHVVLGSGGGGGLAGGKADREIRRVRGCGVYFVGVEWVLESVKAGKRLSEARFARGSSPAGQASVYNKCRP</sequence>
<protein>
    <submittedName>
        <fullName evidence="3">Brct domain containing protein</fullName>
    </submittedName>
</protein>
<dbReference type="GO" id="GO:0042276">
    <property type="term" value="P:error-prone translesion synthesis"/>
    <property type="evidence" value="ECO:0007669"/>
    <property type="project" value="TreeGrafter"/>
</dbReference>
<feature type="compositionally biased region" description="Low complexity" evidence="1">
    <location>
        <begin position="106"/>
        <end position="123"/>
    </location>
</feature>
<feature type="domain" description="BRCT" evidence="2">
    <location>
        <begin position="153"/>
        <end position="253"/>
    </location>
</feature>
<name>A0A167WQ46_9HYPO</name>
<feature type="region of interest" description="Disordered" evidence="1">
    <location>
        <begin position="132"/>
        <end position="151"/>
    </location>
</feature>
<reference evidence="3 4" key="1">
    <citation type="journal article" date="2016" name="Genome Biol. Evol.">
        <title>Divergent and convergent evolution of fungal pathogenicity.</title>
        <authorList>
            <person name="Shang Y."/>
            <person name="Xiao G."/>
            <person name="Zheng P."/>
            <person name="Cen K."/>
            <person name="Zhan S."/>
            <person name="Wang C."/>
        </authorList>
    </citation>
    <scope>NUCLEOTIDE SEQUENCE [LARGE SCALE GENOMIC DNA]</scope>
    <source>
        <strain evidence="3 4">RCEF 2490</strain>
    </source>
</reference>
<proteinExistence type="predicted"/>
<dbReference type="Proteomes" id="UP000078544">
    <property type="component" value="Unassembled WGS sequence"/>
</dbReference>
<dbReference type="Gene3D" id="3.40.50.10190">
    <property type="entry name" value="BRCT domain"/>
    <property type="match status" value="1"/>
</dbReference>
<dbReference type="PROSITE" id="PS50172">
    <property type="entry name" value="BRCT"/>
    <property type="match status" value="1"/>
</dbReference>
<evidence type="ECO:0000259" key="2">
    <source>
        <dbReference type="PROSITE" id="PS50172"/>
    </source>
</evidence>
<evidence type="ECO:0000313" key="4">
    <source>
        <dbReference type="Proteomes" id="UP000078544"/>
    </source>
</evidence>
<feature type="compositionally biased region" description="Gly residues" evidence="1">
    <location>
        <begin position="67"/>
        <end position="77"/>
    </location>
</feature>
<feature type="region of interest" description="Disordered" evidence="1">
    <location>
        <begin position="1"/>
        <end position="77"/>
    </location>
</feature>